<dbReference type="WBParaSite" id="ACRNAN_scaffold3361.g28943.t1">
    <property type="protein sequence ID" value="ACRNAN_scaffold3361.g28943.t1"/>
    <property type="gene ID" value="ACRNAN_scaffold3361.g28943"/>
</dbReference>
<sequence>MSSDQTSLGYGEANVYVLNSCLPDVVPKLPTSFNSLVSPYDPSTWVNIPPLSTDKQANFKDDSFITTASTLMNTTVNFINGSESNNWSKIEAGQSFELRKSKKKKTQQDNAFDLSSSFAHGSKDAMMRPKNKEGLTLFNECAIYLGDYIEKPEQTNSELIESLIKRKVVESMNGDIHLTTNNFGYID</sequence>
<accession>A0A914DPD8</accession>
<proteinExistence type="predicted"/>
<keyword evidence="1" id="KW-1185">Reference proteome</keyword>
<protein>
    <submittedName>
        <fullName evidence="2">Uncharacterized protein</fullName>
    </submittedName>
</protein>
<name>A0A914DPD8_9BILA</name>
<reference evidence="2" key="1">
    <citation type="submission" date="2022-11" db="UniProtKB">
        <authorList>
            <consortium name="WormBaseParasite"/>
        </authorList>
    </citation>
    <scope>IDENTIFICATION</scope>
</reference>
<organism evidence="1 2">
    <name type="scientific">Acrobeloides nanus</name>
    <dbReference type="NCBI Taxonomy" id="290746"/>
    <lineage>
        <taxon>Eukaryota</taxon>
        <taxon>Metazoa</taxon>
        <taxon>Ecdysozoa</taxon>
        <taxon>Nematoda</taxon>
        <taxon>Chromadorea</taxon>
        <taxon>Rhabditida</taxon>
        <taxon>Tylenchina</taxon>
        <taxon>Cephalobomorpha</taxon>
        <taxon>Cephaloboidea</taxon>
        <taxon>Cephalobidae</taxon>
        <taxon>Acrobeloides</taxon>
    </lineage>
</organism>
<dbReference type="Proteomes" id="UP000887540">
    <property type="component" value="Unplaced"/>
</dbReference>
<evidence type="ECO:0000313" key="2">
    <source>
        <dbReference type="WBParaSite" id="ACRNAN_scaffold3361.g28943.t1"/>
    </source>
</evidence>
<evidence type="ECO:0000313" key="1">
    <source>
        <dbReference type="Proteomes" id="UP000887540"/>
    </source>
</evidence>
<dbReference type="AlphaFoldDB" id="A0A914DPD8"/>